<dbReference type="Proteomes" id="UP000192247">
    <property type="component" value="Unassembled WGS sequence"/>
</dbReference>
<dbReference type="AlphaFoldDB" id="A0A1V9Y3T5"/>
<keyword evidence="2" id="KW-0963">Cytoplasm</keyword>
<name>A0A1V9Y3T5_9ACAR</name>
<dbReference type="FunCoup" id="A0A1V9Y3T5">
    <property type="interactions" value="57"/>
</dbReference>
<dbReference type="InterPro" id="IPR030482">
    <property type="entry name" value="PDRG1"/>
</dbReference>
<sequence length="120" mass="13934">MIELDRRRQKNREACRALKLSTTDNNRTNTQPGERVERIWCVYGNSFISIADNRALDIISKEQEVIEKDTEDLRRRMKKSMQELSALEGRKSVQDFDLKPLTKTEKDAIHKIIGDATLPC</sequence>
<comment type="caution">
    <text evidence="4">The sequence shown here is derived from an EMBL/GenBank/DDBJ whole genome shotgun (WGS) entry which is preliminary data.</text>
</comment>
<evidence type="ECO:0000256" key="1">
    <source>
        <dbReference type="ARBA" id="ARBA00004496"/>
    </source>
</evidence>
<evidence type="ECO:0000313" key="4">
    <source>
        <dbReference type="EMBL" id="OQR80417.1"/>
    </source>
</evidence>
<keyword evidence="3" id="KW-0143">Chaperone</keyword>
<dbReference type="PANTHER" id="PTHR21162">
    <property type="entry name" value="P53 AND DNA DAMAGE-REGULATED PROTEIN"/>
    <property type="match status" value="1"/>
</dbReference>
<dbReference type="GO" id="GO:0005737">
    <property type="term" value="C:cytoplasm"/>
    <property type="evidence" value="ECO:0007669"/>
    <property type="project" value="UniProtKB-SubCell"/>
</dbReference>
<proteinExistence type="predicted"/>
<dbReference type="EMBL" id="MNPL01000020">
    <property type="protein sequence ID" value="OQR80417.1"/>
    <property type="molecule type" value="Genomic_DNA"/>
</dbReference>
<dbReference type="CDD" id="cd22860">
    <property type="entry name" value="PDRG1"/>
    <property type="match status" value="1"/>
</dbReference>
<keyword evidence="5" id="KW-1185">Reference proteome</keyword>
<accession>A0A1V9Y3T5</accession>
<reference evidence="4 5" key="1">
    <citation type="journal article" date="2017" name="Gigascience">
        <title>Draft genome of the honey bee ectoparasitic mite, Tropilaelaps mercedesae, is shaped by the parasitic life history.</title>
        <authorList>
            <person name="Dong X."/>
            <person name="Armstrong S.D."/>
            <person name="Xia D."/>
            <person name="Makepeace B.L."/>
            <person name="Darby A.C."/>
            <person name="Kadowaki T."/>
        </authorList>
    </citation>
    <scope>NUCLEOTIDE SEQUENCE [LARGE SCALE GENOMIC DNA]</scope>
    <source>
        <strain evidence="4">Wuxi-XJTLU</strain>
    </source>
</reference>
<dbReference type="PANTHER" id="PTHR21162:SF0">
    <property type="entry name" value="P53 AND DNA DAMAGE-REGULATED PROTEIN 1"/>
    <property type="match status" value="1"/>
</dbReference>
<dbReference type="OrthoDB" id="20282at2759"/>
<evidence type="ECO:0000256" key="3">
    <source>
        <dbReference type="ARBA" id="ARBA00023186"/>
    </source>
</evidence>
<comment type="subcellular location">
    <subcellularLocation>
        <location evidence="1">Cytoplasm</location>
    </subcellularLocation>
</comment>
<organism evidence="4 5">
    <name type="scientific">Tropilaelaps mercedesae</name>
    <dbReference type="NCBI Taxonomy" id="418985"/>
    <lineage>
        <taxon>Eukaryota</taxon>
        <taxon>Metazoa</taxon>
        <taxon>Ecdysozoa</taxon>
        <taxon>Arthropoda</taxon>
        <taxon>Chelicerata</taxon>
        <taxon>Arachnida</taxon>
        <taxon>Acari</taxon>
        <taxon>Parasitiformes</taxon>
        <taxon>Mesostigmata</taxon>
        <taxon>Gamasina</taxon>
        <taxon>Dermanyssoidea</taxon>
        <taxon>Laelapidae</taxon>
        <taxon>Tropilaelaps</taxon>
    </lineage>
</organism>
<protein>
    <submittedName>
        <fullName evidence="4">p53 and DNA damage-regulated protein 1-like</fullName>
    </submittedName>
</protein>
<gene>
    <name evidence="4" type="ORF">BIW11_05068</name>
</gene>
<evidence type="ECO:0000313" key="5">
    <source>
        <dbReference type="Proteomes" id="UP000192247"/>
    </source>
</evidence>
<evidence type="ECO:0000256" key="2">
    <source>
        <dbReference type="ARBA" id="ARBA00022490"/>
    </source>
</evidence>
<dbReference type="STRING" id="418985.A0A1V9Y3T5"/>
<dbReference type="InParanoid" id="A0A1V9Y3T5"/>